<evidence type="ECO:0000256" key="1">
    <source>
        <dbReference type="SAM" id="MobiDB-lite"/>
    </source>
</evidence>
<proteinExistence type="predicted"/>
<gene>
    <name evidence="2" type="ORF">BDW59DRAFT_144302</name>
</gene>
<feature type="compositionally biased region" description="Polar residues" evidence="1">
    <location>
        <begin position="8"/>
        <end position="28"/>
    </location>
</feature>
<protein>
    <submittedName>
        <fullName evidence="2">Uncharacterized protein</fullName>
    </submittedName>
</protein>
<sequence length="114" mass="12477">MIHDRMENNSSHAGRNPAESSMSSNQRPENVFEEVHASDDAFQFIGSTNRHTTTAKSVSAKLRTTQCLGDISDLTIQQISNNRRVSTITPAAQVLSAAQIEQSHGQGRKLGRTI</sequence>
<evidence type="ECO:0000313" key="2">
    <source>
        <dbReference type="EMBL" id="KAL2827134.1"/>
    </source>
</evidence>
<evidence type="ECO:0000313" key="3">
    <source>
        <dbReference type="Proteomes" id="UP001610335"/>
    </source>
</evidence>
<organism evidence="2 3">
    <name type="scientific">Aspergillus cavernicola</name>
    <dbReference type="NCBI Taxonomy" id="176166"/>
    <lineage>
        <taxon>Eukaryota</taxon>
        <taxon>Fungi</taxon>
        <taxon>Dikarya</taxon>
        <taxon>Ascomycota</taxon>
        <taxon>Pezizomycotina</taxon>
        <taxon>Eurotiomycetes</taxon>
        <taxon>Eurotiomycetidae</taxon>
        <taxon>Eurotiales</taxon>
        <taxon>Aspergillaceae</taxon>
        <taxon>Aspergillus</taxon>
        <taxon>Aspergillus subgen. Nidulantes</taxon>
    </lineage>
</organism>
<name>A0ABR4IH96_9EURO</name>
<feature type="region of interest" description="Disordered" evidence="1">
    <location>
        <begin position="1"/>
        <end position="31"/>
    </location>
</feature>
<reference evidence="2 3" key="1">
    <citation type="submission" date="2024-07" db="EMBL/GenBank/DDBJ databases">
        <title>Section-level genome sequencing and comparative genomics of Aspergillus sections Usti and Cavernicolus.</title>
        <authorList>
            <consortium name="Lawrence Berkeley National Laboratory"/>
            <person name="Nybo J.L."/>
            <person name="Vesth T.C."/>
            <person name="Theobald S."/>
            <person name="Frisvad J.C."/>
            <person name="Larsen T.O."/>
            <person name="Kjaerboelling I."/>
            <person name="Rothschild-Mancinelli K."/>
            <person name="Lyhne E.K."/>
            <person name="Kogle M.E."/>
            <person name="Barry K."/>
            <person name="Clum A."/>
            <person name="Na H."/>
            <person name="Ledsgaard L."/>
            <person name="Lin J."/>
            <person name="Lipzen A."/>
            <person name="Kuo A."/>
            <person name="Riley R."/>
            <person name="Mondo S."/>
            <person name="LaButti K."/>
            <person name="Haridas S."/>
            <person name="Pangalinan J."/>
            <person name="Salamov A.A."/>
            <person name="Simmons B.A."/>
            <person name="Magnuson J.K."/>
            <person name="Chen J."/>
            <person name="Drula E."/>
            <person name="Henrissat B."/>
            <person name="Wiebenga A."/>
            <person name="Lubbers R.J."/>
            <person name="Gomes A.C."/>
            <person name="Makela M.R."/>
            <person name="Stajich J."/>
            <person name="Grigoriev I.V."/>
            <person name="Mortensen U.H."/>
            <person name="De vries R.P."/>
            <person name="Baker S.E."/>
            <person name="Andersen M.R."/>
        </authorList>
    </citation>
    <scope>NUCLEOTIDE SEQUENCE [LARGE SCALE GENOMIC DNA]</scope>
    <source>
        <strain evidence="2 3">CBS 600.67</strain>
    </source>
</reference>
<dbReference type="EMBL" id="JBFXLS010000026">
    <property type="protein sequence ID" value="KAL2827134.1"/>
    <property type="molecule type" value="Genomic_DNA"/>
</dbReference>
<dbReference type="Proteomes" id="UP001610335">
    <property type="component" value="Unassembled WGS sequence"/>
</dbReference>
<accession>A0ABR4IH96</accession>
<keyword evidence="3" id="KW-1185">Reference proteome</keyword>
<comment type="caution">
    <text evidence="2">The sequence shown here is derived from an EMBL/GenBank/DDBJ whole genome shotgun (WGS) entry which is preliminary data.</text>
</comment>